<dbReference type="Proteomes" id="UP000219494">
    <property type="component" value="Unassembled WGS sequence"/>
</dbReference>
<accession>A0A285QI87</accession>
<name>A0A285QI87_9SPHN</name>
<evidence type="ECO:0000313" key="3">
    <source>
        <dbReference type="Proteomes" id="UP000219494"/>
    </source>
</evidence>
<evidence type="ECO:0000256" key="1">
    <source>
        <dbReference type="SAM" id="Phobius"/>
    </source>
</evidence>
<keyword evidence="1" id="KW-0472">Membrane</keyword>
<organism evidence="2 3">
    <name type="scientific">Sphingomonas guangdongensis</name>
    <dbReference type="NCBI Taxonomy" id="1141890"/>
    <lineage>
        <taxon>Bacteria</taxon>
        <taxon>Pseudomonadati</taxon>
        <taxon>Pseudomonadota</taxon>
        <taxon>Alphaproteobacteria</taxon>
        <taxon>Sphingomonadales</taxon>
        <taxon>Sphingomonadaceae</taxon>
        <taxon>Sphingomonas</taxon>
    </lineage>
</organism>
<evidence type="ECO:0000313" key="2">
    <source>
        <dbReference type="EMBL" id="SOB81228.1"/>
    </source>
</evidence>
<keyword evidence="1" id="KW-1133">Transmembrane helix</keyword>
<dbReference type="EMBL" id="OBMI01000001">
    <property type="protein sequence ID" value="SOB81228.1"/>
    <property type="molecule type" value="Genomic_DNA"/>
</dbReference>
<proteinExistence type="predicted"/>
<feature type="non-terminal residue" evidence="2">
    <location>
        <position position="27"/>
    </location>
</feature>
<protein>
    <submittedName>
        <fullName evidence="2">Uncharacterized protein</fullName>
    </submittedName>
</protein>
<keyword evidence="3" id="KW-1185">Reference proteome</keyword>
<dbReference type="AlphaFoldDB" id="A0A285QI87"/>
<feature type="transmembrane region" description="Helical" evidence="1">
    <location>
        <begin position="7"/>
        <end position="24"/>
    </location>
</feature>
<sequence length="27" mass="3274">MEPRRYLIFASGYLLSGLTWAWWIDDL</sequence>
<reference evidence="2 3" key="1">
    <citation type="submission" date="2017-07" db="EMBL/GenBank/DDBJ databases">
        <authorList>
            <person name="Sun Z.S."/>
            <person name="Albrecht U."/>
            <person name="Echele G."/>
            <person name="Lee C.C."/>
        </authorList>
    </citation>
    <scope>NUCLEOTIDE SEQUENCE [LARGE SCALE GENOMIC DNA]</scope>
    <source>
        <strain evidence="2 3">CGMCC 1.12672</strain>
    </source>
</reference>
<gene>
    <name evidence="2" type="ORF">SAMN06297144_1467</name>
</gene>
<keyword evidence="1" id="KW-0812">Transmembrane</keyword>